<proteinExistence type="predicted"/>
<feature type="domain" description="Phosphatidylinositol-specific phospholipase C X" evidence="1">
    <location>
        <begin position="80"/>
        <end position="175"/>
    </location>
</feature>
<keyword evidence="3" id="KW-1185">Reference proteome</keyword>
<dbReference type="InterPro" id="IPR051057">
    <property type="entry name" value="PI-PLC_domain"/>
</dbReference>
<dbReference type="Pfam" id="PF00388">
    <property type="entry name" value="PI-PLC-X"/>
    <property type="match status" value="1"/>
</dbReference>
<dbReference type="GO" id="GO:0008081">
    <property type="term" value="F:phosphoric diester hydrolase activity"/>
    <property type="evidence" value="ECO:0007669"/>
    <property type="project" value="InterPro"/>
</dbReference>
<protein>
    <recommendedName>
        <fullName evidence="1">Phosphatidylinositol-specific phospholipase C X domain-containing protein</fullName>
    </recommendedName>
</protein>
<sequence>MGPLFSTQIQRHESIVAENKILSDLLSSAGDAFPGSNYHPPDHKTWMSGLDPGRLRVDQIVWPGTHDSATNEIGIRFISRPFAQCQSLSIYEQLVAGVRALDVRVQEDRRVCHGALASYGVDVVIADVKRFLLETESEVVLLEMRTEFGHGDPPGFEEYLVDQLGEFLIHQDDQVFQKTLADLLPRRVICVWKPRKSPPPKRGGPLWVAENLRDDWIDTDLPWTKFESNMRHTGQQEPVSARKYFYRVENTVTPQTDYPEWRVWQVTERIHGYARLFMAQAVARGFGDRLQVFSTDFVDGGFVDACVGFTRARLEGKN</sequence>
<dbReference type="SUPFAM" id="SSF51695">
    <property type="entry name" value="PLC-like phosphodiesterases"/>
    <property type="match status" value="1"/>
</dbReference>
<accession>A0AAV9DQW0</accession>
<name>A0AAV9DQW0_ACOCL</name>
<evidence type="ECO:0000313" key="3">
    <source>
        <dbReference type="Proteomes" id="UP001180020"/>
    </source>
</evidence>
<dbReference type="InterPro" id="IPR000909">
    <property type="entry name" value="PLipase_C_PInositol-sp_X_dom"/>
</dbReference>
<organism evidence="2 3">
    <name type="scientific">Acorus calamus</name>
    <name type="common">Sweet flag</name>
    <dbReference type="NCBI Taxonomy" id="4465"/>
    <lineage>
        <taxon>Eukaryota</taxon>
        <taxon>Viridiplantae</taxon>
        <taxon>Streptophyta</taxon>
        <taxon>Embryophyta</taxon>
        <taxon>Tracheophyta</taxon>
        <taxon>Spermatophyta</taxon>
        <taxon>Magnoliopsida</taxon>
        <taxon>Liliopsida</taxon>
        <taxon>Acoraceae</taxon>
        <taxon>Acorus</taxon>
    </lineage>
</organism>
<dbReference type="EMBL" id="JAUJYO010000011">
    <property type="protein sequence ID" value="KAK1303257.1"/>
    <property type="molecule type" value="Genomic_DNA"/>
</dbReference>
<dbReference type="PANTHER" id="PTHR13593">
    <property type="match status" value="1"/>
</dbReference>
<gene>
    <name evidence="2" type="ORF">QJS10_CPB11g01964</name>
</gene>
<evidence type="ECO:0000313" key="2">
    <source>
        <dbReference type="EMBL" id="KAK1303257.1"/>
    </source>
</evidence>
<dbReference type="GO" id="GO:0006629">
    <property type="term" value="P:lipid metabolic process"/>
    <property type="evidence" value="ECO:0007669"/>
    <property type="project" value="InterPro"/>
</dbReference>
<reference evidence="2" key="2">
    <citation type="submission" date="2023-06" db="EMBL/GenBank/DDBJ databases">
        <authorList>
            <person name="Ma L."/>
            <person name="Liu K.-W."/>
            <person name="Li Z."/>
            <person name="Hsiao Y.-Y."/>
            <person name="Qi Y."/>
            <person name="Fu T."/>
            <person name="Tang G."/>
            <person name="Zhang D."/>
            <person name="Sun W.-H."/>
            <person name="Liu D.-K."/>
            <person name="Li Y."/>
            <person name="Chen G.-Z."/>
            <person name="Liu X.-D."/>
            <person name="Liao X.-Y."/>
            <person name="Jiang Y.-T."/>
            <person name="Yu X."/>
            <person name="Hao Y."/>
            <person name="Huang J."/>
            <person name="Zhao X.-W."/>
            <person name="Ke S."/>
            <person name="Chen Y.-Y."/>
            <person name="Wu W.-L."/>
            <person name="Hsu J.-L."/>
            <person name="Lin Y.-F."/>
            <person name="Huang M.-D."/>
            <person name="Li C.-Y."/>
            <person name="Huang L."/>
            <person name="Wang Z.-W."/>
            <person name="Zhao X."/>
            <person name="Zhong W.-Y."/>
            <person name="Peng D.-H."/>
            <person name="Ahmad S."/>
            <person name="Lan S."/>
            <person name="Zhang J.-S."/>
            <person name="Tsai W.-C."/>
            <person name="Van De Peer Y."/>
            <person name="Liu Z.-J."/>
        </authorList>
    </citation>
    <scope>NUCLEOTIDE SEQUENCE</scope>
    <source>
        <strain evidence="2">CP</strain>
        <tissue evidence="2">Leaves</tissue>
    </source>
</reference>
<dbReference type="AlphaFoldDB" id="A0AAV9DQW0"/>
<evidence type="ECO:0000259" key="1">
    <source>
        <dbReference type="Pfam" id="PF00388"/>
    </source>
</evidence>
<comment type="caution">
    <text evidence="2">The sequence shown here is derived from an EMBL/GenBank/DDBJ whole genome shotgun (WGS) entry which is preliminary data.</text>
</comment>
<dbReference type="PROSITE" id="PS50007">
    <property type="entry name" value="PIPLC_X_DOMAIN"/>
    <property type="match status" value="1"/>
</dbReference>
<reference evidence="2" key="1">
    <citation type="journal article" date="2023" name="Nat. Commun.">
        <title>Diploid and tetraploid genomes of Acorus and the evolution of monocots.</title>
        <authorList>
            <person name="Ma L."/>
            <person name="Liu K.W."/>
            <person name="Li Z."/>
            <person name="Hsiao Y.Y."/>
            <person name="Qi Y."/>
            <person name="Fu T."/>
            <person name="Tang G.D."/>
            <person name="Zhang D."/>
            <person name="Sun W.H."/>
            <person name="Liu D.K."/>
            <person name="Li Y."/>
            <person name="Chen G.Z."/>
            <person name="Liu X.D."/>
            <person name="Liao X.Y."/>
            <person name="Jiang Y.T."/>
            <person name="Yu X."/>
            <person name="Hao Y."/>
            <person name="Huang J."/>
            <person name="Zhao X.W."/>
            <person name="Ke S."/>
            <person name="Chen Y.Y."/>
            <person name="Wu W.L."/>
            <person name="Hsu J.L."/>
            <person name="Lin Y.F."/>
            <person name="Huang M.D."/>
            <person name="Li C.Y."/>
            <person name="Huang L."/>
            <person name="Wang Z.W."/>
            <person name="Zhao X."/>
            <person name="Zhong W.Y."/>
            <person name="Peng D.H."/>
            <person name="Ahmad S."/>
            <person name="Lan S."/>
            <person name="Zhang J.S."/>
            <person name="Tsai W.C."/>
            <person name="Van de Peer Y."/>
            <person name="Liu Z.J."/>
        </authorList>
    </citation>
    <scope>NUCLEOTIDE SEQUENCE</scope>
    <source>
        <strain evidence="2">CP</strain>
    </source>
</reference>
<dbReference type="Gene3D" id="3.20.20.190">
    <property type="entry name" value="Phosphatidylinositol (PI) phosphodiesterase"/>
    <property type="match status" value="1"/>
</dbReference>
<dbReference type="Proteomes" id="UP001180020">
    <property type="component" value="Unassembled WGS sequence"/>
</dbReference>
<dbReference type="PANTHER" id="PTHR13593:SF113">
    <property type="entry name" value="SI:DKEY-266F7.9"/>
    <property type="match status" value="1"/>
</dbReference>
<dbReference type="InterPro" id="IPR017946">
    <property type="entry name" value="PLC-like_Pdiesterase_TIM-brl"/>
</dbReference>